<feature type="domain" description="PPM-type phosphatase" evidence="2">
    <location>
        <begin position="69"/>
        <end position="459"/>
    </location>
</feature>
<reference evidence="4" key="3">
    <citation type="journal article" date="2014" name="Nature">
        <title>Elephant shark genome provides unique insights into gnathostome evolution.</title>
        <authorList>
            <consortium name="International Elephant Shark Genome Sequencing Consortium"/>
            <person name="Venkatesh B."/>
            <person name="Lee A.P."/>
            <person name="Ravi V."/>
            <person name="Maurya A.K."/>
            <person name="Lian M.M."/>
            <person name="Swann J.B."/>
            <person name="Ohta Y."/>
            <person name="Flajnik M.F."/>
            <person name="Sutoh Y."/>
            <person name="Kasahara M."/>
            <person name="Hoon S."/>
            <person name="Gangu V."/>
            <person name="Roy S.W."/>
            <person name="Irimia M."/>
            <person name="Korzh V."/>
            <person name="Kondrychyn I."/>
            <person name="Lim Z.W."/>
            <person name="Tay B.H."/>
            <person name="Tohari S."/>
            <person name="Kong K.W."/>
            <person name="Ho S."/>
            <person name="Lorente-Galdos B."/>
            <person name="Quilez J."/>
            <person name="Marques-Bonet T."/>
            <person name="Raney B.J."/>
            <person name="Ingham P.W."/>
            <person name="Tay A."/>
            <person name="Hillier L.W."/>
            <person name="Minx P."/>
            <person name="Boehm T."/>
            <person name="Wilson R.K."/>
            <person name="Brenner S."/>
            <person name="Warren W.C."/>
        </authorList>
    </citation>
    <scope>NUCLEOTIDE SEQUENCE [LARGE SCALE GENOMIC DNA]</scope>
</reference>
<protein>
    <submittedName>
        <fullName evidence="3">Protein phosphatase, Mg2+/Mn2+ dependent 1M</fullName>
    </submittedName>
</protein>
<dbReference type="GeneTree" id="ENSGT00940000161084"/>
<dbReference type="GO" id="GO:0005739">
    <property type="term" value="C:mitochondrion"/>
    <property type="evidence" value="ECO:0007669"/>
    <property type="project" value="TreeGrafter"/>
</dbReference>
<reference evidence="3" key="5">
    <citation type="submission" date="2025-09" db="UniProtKB">
        <authorList>
            <consortium name="Ensembl"/>
        </authorList>
    </citation>
    <scope>IDENTIFICATION</scope>
</reference>
<dbReference type="PANTHER" id="PTHR13832">
    <property type="entry name" value="PROTEIN PHOSPHATASE 2C"/>
    <property type="match status" value="1"/>
</dbReference>
<dbReference type="InterPro" id="IPR015655">
    <property type="entry name" value="PP2C"/>
</dbReference>
<sequence length="470" mass="53411">MFKRFRKKSSPALEEHTSPQPASSVQTRDQKIYCRPHFLHKTWGEMPDITDHQLRPILVPPKNKRLPWGTGYSEVINAGKSVFNEDQAVCTSIIVKKKAENEEEWPHSSLSFRSQQDQEIKCYYWALFDGHGGSIAAIQASKHLHHCIREQLEEIYEIIGGPLNVPPPLHLDGKKGKQNERYCVMTKNICIDHLVTGALETAFKCCDELICKYQESTSQSGGCTALTILFLHGKLYVASAGDSRAIIVFKDREISLSNEFTAETERQKIQYLAFLKPELLGGEFSRYEFPCRVKRSDIGKKILYRDYFMSGWGYKIAEEDDLKYPVIHGEGKQTRVMGTIAVTRGLGDHQLQVHETNLHIKPFLSCIPEVIVFDLTQHKFEPNDVLIMGTDGLWDILSNKEVADIVDSFLAENKHPHRYTMLAQYLVHKAKGTLCGNEWKTEDGSFASFDDISVFVIPLYNMAATTPPLI</sequence>
<dbReference type="PANTHER" id="PTHR13832:SF236">
    <property type="entry name" value="PROTEIN PHOSPHATASE 1M"/>
    <property type="match status" value="1"/>
</dbReference>
<feature type="region of interest" description="Disordered" evidence="1">
    <location>
        <begin position="1"/>
        <end position="28"/>
    </location>
</feature>
<gene>
    <name evidence="3" type="primary">LOC103176629</name>
</gene>
<dbReference type="OMA" id="CNKEVAH"/>
<keyword evidence="4" id="KW-1185">Reference proteome</keyword>
<dbReference type="Gene3D" id="3.60.40.10">
    <property type="entry name" value="PPM-type phosphatase domain"/>
    <property type="match status" value="1"/>
</dbReference>
<reference evidence="4" key="2">
    <citation type="journal article" date="2007" name="PLoS Biol.">
        <title>Survey sequencing and comparative analysis of the elephant shark (Callorhinchus milii) genome.</title>
        <authorList>
            <person name="Venkatesh B."/>
            <person name="Kirkness E.F."/>
            <person name="Loh Y.H."/>
            <person name="Halpern A.L."/>
            <person name="Lee A.P."/>
            <person name="Johnson J."/>
            <person name="Dandona N."/>
            <person name="Viswanathan L.D."/>
            <person name="Tay A."/>
            <person name="Venter J.C."/>
            <person name="Strausberg R.L."/>
            <person name="Brenner S."/>
        </authorList>
    </citation>
    <scope>NUCLEOTIDE SEQUENCE [LARGE SCALE GENOMIC DNA]</scope>
</reference>
<dbReference type="Pfam" id="PF00481">
    <property type="entry name" value="PP2C"/>
    <property type="match status" value="2"/>
</dbReference>
<reference evidence="3" key="4">
    <citation type="submission" date="2025-08" db="UniProtKB">
        <authorList>
            <consortium name="Ensembl"/>
        </authorList>
    </citation>
    <scope>IDENTIFICATION</scope>
</reference>
<name>A0A4W3JK99_CALMI</name>
<dbReference type="PROSITE" id="PS51746">
    <property type="entry name" value="PPM_2"/>
    <property type="match status" value="1"/>
</dbReference>
<dbReference type="GO" id="GO:0004741">
    <property type="term" value="F:[pyruvate dehydrogenase (acetyl-transferring)]-phosphatase activity"/>
    <property type="evidence" value="ECO:0007669"/>
    <property type="project" value="TreeGrafter"/>
</dbReference>
<evidence type="ECO:0000313" key="3">
    <source>
        <dbReference type="Ensembl" id="ENSCMIP00000043859.1"/>
    </source>
</evidence>
<organism evidence="3 4">
    <name type="scientific">Callorhinchus milii</name>
    <name type="common">Ghost shark</name>
    <dbReference type="NCBI Taxonomy" id="7868"/>
    <lineage>
        <taxon>Eukaryota</taxon>
        <taxon>Metazoa</taxon>
        <taxon>Chordata</taxon>
        <taxon>Craniata</taxon>
        <taxon>Vertebrata</taxon>
        <taxon>Chondrichthyes</taxon>
        <taxon>Holocephali</taxon>
        <taxon>Chimaeriformes</taxon>
        <taxon>Callorhinchidae</taxon>
        <taxon>Callorhinchus</taxon>
    </lineage>
</organism>
<dbReference type="SMART" id="SM00332">
    <property type="entry name" value="PP2Cc"/>
    <property type="match status" value="1"/>
</dbReference>
<evidence type="ECO:0000313" key="4">
    <source>
        <dbReference type="Proteomes" id="UP000314986"/>
    </source>
</evidence>
<feature type="compositionally biased region" description="Polar residues" evidence="1">
    <location>
        <begin position="18"/>
        <end position="27"/>
    </location>
</feature>
<dbReference type="Ensembl" id="ENSCMIT00000044487.1">
    <property type="protein sequence ID" value="ENSCMIP00000043859.1"/>
    <property type="gene ID" value="ENSCMIG00000018165.1"/>
</dbReference>
<dbReference type="InterPro" id="IPR001932">
    <property type="entry name" value="PPM-type_phosphatase-like_dom"/>
</dbReference>
<evidence type="ECO:0000256" key="1">
    <source>
        <dbReference type="SAM" id="MobiDB-lite"/>
    </source>
</evidence>
<dbReference type="STRING" id="7868.ENSCMIP00000043859"/>
<dbReference type="CDD" id="cd00143">
    <property type="entry name" value="PP2Cc"/>
    <property type="match status" value="1"/>
</dbReference>
<dbReference type="AlphaFoldDB" id="A0A4W3JK99"/>
<dbReference type="SUPFAM" id="SSF81606">
    <property type="entry name" value="PP2C-like"/>
    <property type="match status" value="1"/>
</dbReference>
<proteinExistence type="predicted"/>
<evidence type="ECO:0000259" key="2">
    <source>
        <dbReference type="PROSITE" id="PS51746"/>
    </source>
</evidence>
<dbReference type="InterPro" id="IPR036457">
    <property type="entry name" value="PPM-type-like_dom_sf"/>
</dbReference>
<dbReference type="InParanoid" id="A0A4W3JK99"/>
<accession>A0A4W3JK99</accession>
<reference evidence="4" key="1">
    <citation type="journal article" date="2006" name="Science">
        <title>Ancient noncoding elements conserved in the human genome.</title>
        <authorList>
            <person name="Venkatesh B."/>
            <person name="Kirkness E.F."/>
            <person name="Loh Y.H."/>
            <person name="Halpern A.L."/>
            <person name="Lee A.P."/>
            <person name="Johnson J."/>
            <person name="Dandona N."/>
            <person name="Viswanathan L.D."/>
            <person name="Tay A."/>
            <person name="Venter J.C."/>
            <person name="Strausberg R.L."/>
            <person name="Brenner S."/>
        </authorList>
    </citation>
    <scope>NUCLEOTIDE SEQUENCE [LARGE SCALE GENOMIC DNA]</scope>
</reference>
<dbReference type="Proteomes" id="UP000314986">
    <property type="component" value="Unassembled WGS sequence"/>
</dbReference>